<evidence type="ECO:0000313" key="5">
    <source>
        <dbReference type="Proteomes" id="UP000786183"/>
    </source>
</evidence>
<dbReference type="EMBL" id="JACGBB010000003">
    <property type="protein sequence ID" value="MBZ7986848.1"/>
    <property type="molecule type" value="Genomic_DNA"/>
</dbReference>
<proteinExistence type="inferred from homology"/>
<dbReference type="Proteomes" id="UP000786183">
    <property type="component" value="Unassembled WGS sequence"/>
</dbReference>
<accession>A0ABS7WQQ2</accession>
<comment type="caution">
    <text evidence="4">The sequence shown here is derived from an EMBL/GenBank/DDBJ whole genome shotgun (WGS) entry which is preliminary data.</text>
</comment>
<evidence type="ECO:0000256" key="1">
    <source>
        <dbReference type="ARBA" id="ARBA00008791"/>
    </source>
</evidence>
<sequence length="275" mass="31176">MNKILLCVDSMQNALALCNAAIFFAKRYEASITFFNVLEEEIIVDAAFVGDLGFGVNAAFVERSLEQSEEKNAENKEYSNTLEFICKNHCLKQAIKLESLKVSGDFVQELQEHSKDYKLVVLGKMGKEKMGQNIKSALKQLNTPIFLCQDEFKQINHLLFAYDGSDFLDENLKKVLKEPIFSNIKRSLLTLNSDRQKAIDNLNKAKELFKEFNIEIKSDYLLEENSQALLDYAKKNNCDAIAMGAYSSGALKHLFFGSFTDEIIQNSHLALLILK</sequence>
<dbReference type="InterPro" id="IPR006015">
    <property type="entry name" value="Universal_stress_UspA"/>
</dbReference>
<dbReference type="PRINTS" id="PR01438">
    <property type="entry name" value="UNVRSLSTRESS"/>
</dbReference>
<name>A0ABS7WQQ2_9BACT</name>
<dbReference type="Pfam" id="PF00582">
    <property type="entry name" value="Usp"/>
    <property type="match status" value="1"/>
</dbReference>
<feature type="coiled-coil region" evidence="2">
    <location>
        <begin position="188"/>
        <end position="215"/>
    </location>
</feature>
<gene>
    <name evidence="4" type="ORF">AVCANL283_01780</name>
</gene>
<dbReference type="InterPro" id="IPR006016">
    <property type="entry name" value="UspA"/>
</dbReference>
<dbReference type="SUPFAM" id="SSF52402">
    <property type="entry name" value="Adenine nucleotide alpha hydrolases-like"/>
    <property type="match status" value="2"/>
</dbReference>
<keyword evidence="2" id="KW-0175">Coiled coil</keyword>
<dbReference type="PANTHER" id="PTHR46268:SF15">
    <property type="entry name" value="UNIVERSAL STRESS PROTEIN HP_0031"/>
    <property type="match status" value="1"/>
</dbReference>
<dbReference type="PANTHER" id="PTHR46268">
    <property type="entry name" value="STRESS RESPONSE PROTEIN NHAX"/>
    <property type="match status" value="1"/>
</dbReference>
<feature type="domain" description="UspA" evidence="3">
    <location>
        <begin position="201"/>
        <end position="275"/>
    </location>
</feature>
<evidence type="ECO:0000313" key="4">
    <source>
        <dbReference type="EMBL" id="MBZ7986848.1"/>
    </source>
</evidence>
<keyword evidence="5" id="KW-1185">Reference proteome</keyword>
<evidence type="ECO:0000256" key="2">
    <source>
        <dbReference type="SAM" id="Coils"/>
    </source>
</evidence>
<protein>
    <submittedName>
        <fullName evidence="4">Universal stress protein</fullName>
    </submittedName>
</protein>
<dbReference type="RefSeq" id="WP_224325158.1">
    <property type="nucleotide sequence ID" value="NZ_JACGBB010000003.1"/>
</dbReference>
<evidence type="ECO:0000259" key="3">
    <source>
        <dbReference type="Pfam" id="PF00582"/>
    </source>
</evidence>
<organism evidence="4 5">
    <name type="scientific">Campylobacter canadensis</name>
    <dbReference type="NCBI Taxonomy" id="449520"/>
    <lineage>
        <taxon>Bacteria</taxon>
        <taxon>Pseudomonadati</taxon>
        <taxon>Campylobacterota</taxon>
        <taxon>Epsilonproteobacteria</taxon>
        <taxon>Campylobacterales</taxon>
        <taxon>Campylobacteraceae</taxon>
        <taxon>Campylobacter</taxon>
    </lineage>
</organism>
<dbReference type="CDD" id="cd00293">
    <property type="entry name" value="USP-like"/>
    <property type="match status" value="2"/>
</dbReference>
<reference evidence="4 5" key="1">
    <citation type="submission" date="2020-07" db="EMBL/GenBank/DDBJ databases">
        <title>Transfer of Campylobacter canadensis to the novel genus Avispirillum gen. nov., that also includes two novel species recovered from migratory waterfowl: Avispirillum anseris sp. nov. and Avispirillum brantae sp. nov.</title>
        <authorList>
            <person name="Miller W.G."/>
            <person name="Chapman M.H."/>
            <person name="Yee E."/>
            <person name="Inglis G.D."/>
        </authorList>
    </citation>
    <scope>NUCLEOTIDE SEQUENCE [LARGE SCALE GENOMIC DNA]</scope>
    <source>
        <strain evidence="4 5">L283</strain>
    </source>
</reference>
<comment type="similarity">
    <text evidence="1">Belongs to the universal stress protein A family.</text>
</comment>
<dbReference type="Gene3D" id="3.40.50.12370">
    <property type="match status" value="1"/>
</dbReference>